<organism evidence="1 2">
    <name type="scientific">Gossypium arboreum</name>
    <name type="common">Tree cotton</name>
    <name type="synonym">Gossypium nanking</name>
    <dbReference type="NCBI Taxonomy" id="29729"/>
    <lineage>
        <taxon>Eukaryota</taxon>
        <taxon>Viridiplantae</taxon>
        <taxon>Streptophyta</taxon>
        <taxon>Embryophyta</taxon>
        <taxon>Tracheophyta</taxon>
        <taxon>Spermatophyta</taxon>
        <taxon>Magnoliopsida</taxon>
        <taxon>eudicotyledons</taxon>
        <taxon>Gunneridae</taxon>
        <taxon>Pentapetalae</taxon>
        <taxon>rosids</taxon>
        <taxon>malvids</taxon>
        <taxon>Malvales</taxon>
        <taxon>Malvaceae</taxon>
        <taxon>Malvoideae</taxon>
        <taxon>Gossypium</taxon>
    </lineage>
</organism>
<protein>
    <submittedName>
        <fullName evidence="1">Uncharacterized protein</fullName>
    </submittedName>
</protein>
<dbReference type="EMBL" id="JRRC01056887">
    <property type="protein sequence ID" value="KHF98910.1"/>
    <property type="molecule type" value="Genomic_DNA"/>
</dbReference>
<dbReference type="AlphaFoldDB" id="A0A0B0MJ26"/>
<reference evidence="2" key="1">
    <citation type="submission" date="2014-09" db="EMBL/GenBank/DDBJ databases">
        <authorList>
            <person name="Mudge J."/>
            <person name="Ramaraj T."/>
            <person name="Lindquist I.E."/>
            <person name="Bharti A.K."/>
            <person name="Sundararajan A."/>
            <person name="Cameron C.T."/>
            <person name="Woodward J.E."/>
            <person name="May G.D."/>
            <person name="Brubaker C."/>
            <person name="Broadhvest J."/>
            <person name="Wilkins T.A."/>
        </authorList>
    </citation>
    <scope>NUCLEOTIDE SEQUENCE</scope>
    <source>
        <strain evidence="2">cv. AKA8401</strain>
    </source>
</reference>
<name>A0A0B0MJ26_GOSAR</name>
<comment type="caution">
    <text evidence="1">The sequence shown here is derived from an EMBL/GenBank/DDBJ whole genome shotgun (WGS) entry which is preliminary data.</text>
</comment>
<proteinExistence type="predicted"/>
<accession>A0A0B0MJ26</accession>
<dbReference type="Proteomes" id="UP000032142">
    <property type="component" value="Unassembled WGS sequence"/>
</dbReference>
<keyword evidence="2" id="KW-1185">Reference proteome</keyword>
<evidence type="ECO:0000313" key="2">
    <source>
        <dbReference type="Proteomes" id="UP000032142"/>
    </source>
</evidence>
<gene>
    <name evidence="1" type="ORF">F383_38021</name>
</gene>
<sequence length="91" mass="9613">MTLIPKTSLFPAFSPESGESSDGRLLHALPHAPLYAAVGESKIFHFLSASKVPVVPITTIALGLYSHCERGNHDGDEGLTMAATDQALTAH</sequence>
<evidence type="ECO:0000313" key="1">
    <source>
        <dbReference type="EMBL" id="KHF98910.1"/>
    </source>
</evidence>